<gene>
    <name evidence="5" type="primary">nuoN</name>
    <name evidence="9" type="ORF">HNQ39_005562</name>
</gene>
<evidence type="ECO:0000259" key="8">
    <source>
        <dbReference type="Pfam" id="PF00361"/>
    </source>
</evidence>
<feature type="transmembrane region" description="Helical" evidence="5">
    <location>
        <begin position="444"/>
        <end position="471"/>
    </location>
</feature>
<dbReference type="PANTHER" id="PTHR22773">
    <property type="entry name" value="NADH DEHYDROGENASE"/>
    <property type="match status" value="1"/>
</dbReference>
<feature type="region of interest" description="Disordered" evidence="7">
    <location>
        <begin position="538"/>
        <end position="570"/>
    </location>
</feature>
<comment type="subcellular location">
    <subcellularLocation>
        <location evidence="5">Cell membrane</location>
        <topology evidence="5">Multi-pass membrane protein</topology>
    </subcellularLocation>
    <subcellularLocation>
        <location evidence="1">Endomembrane system</location>
        <topology evidence="1">Multi-pass membrane protein</topology>
    </subcellularLocation>
    <subcellularLocation>
        <location evidence="6">Membrane</location>
        <topology evidence="6">Multi-pass membrane protein</topology>
    </subcellularLocation>
</comment>
<evidence type="ECO:0000313" key="10">
    <source>
        <dbReference type="Proteomes" id="UP000520814"/>
    </source>
</evidence>
<dbReference type="EC" id="7.1.1.-" evidence="5"/>
<feature type="transmembrane region" description="Helical" evidence="5">
    <location>
        <begin position="119"/>
        <end position="139"/>
    </location>
</feature>
<dbReference type="Pfam" id="PF00361">
    <property type="entry name" value="Proton_antipo_M"/>
    <property type="match status" value="1"/>
</dbReference>
<dbReference type="GO" id="GO:0005886">
    <property type="term" value="C:plasma membrane"/>
    <property type="evidence" value="ECO:0007669"/>
    <property type="project" value="UniProtKB-SubCell"/>
</dbReference>
<feature type="transmembrane region" description="Helical" evidence="5">
    <location>
        <begin position="374"/>
        <end position="394"/>
    </location>
</feature>
<dbReference type="GO" id="GO:0012505">
    <property type="term" value="C:endomembrane system"/>
    <property type="evidence" value="ECO:0007669"/>
    <property type="project" value="UniProtKB-SubCell"/>
</dbReference>
<dbReference type="HAMAP" id="MF_00445">
    <property type="entry name" value="NDH1_NuoN_1"/>
    <property type="match status" value="1"/>
</dbReference>
<comment type="subunit">
    <text evidence="5">NDH-1 is composed of 14 different subunits. Subunits NuoA, H, J, K, L, M, N constitute the membrane sector of the complex.</text>
</comment>
<feature type="compositionally biased region" description="Low complexity" evidence="7">
    <location>
        <begin position="554"/>
        <end position="570"/>
    </location>
</feature>
<name>A0A7W9SVP3_ARMRO</name>
<accession>A0A7W9SVP3</accession>
<evidence type="ECO:0000256" key="7">
    <source>
        <dbReference type="SAM" id="MobiDB-lite"/>
    </source>
</evidence>
<dbReference type="NCBIfam" id="TIGR01770">
    <property type="entry name" value="NDH_I_N"/>
    <property type="match status" value="1"/>
</dbReference>
<evidence type="ECO:0000256" key="1">
    <source>
        <dbReference type="ARBA" id="ARBA00004127"/>
    </source>
</evidence>
<evidence type="ECO:0000256" key="5">
    <source>
        <dbReference type="HAMAP-Rule" id="MF_00445"/>
    </source>
</evidence>
<keyword evidence="5" id="KW-1278">Translocase</keyword>
<feature type="transmembrane region" description="Helical" evidence="5">
    <location>
        <begin position="12"/>
        <end position="29"/>
    </location>
</feature>
<feature type="transmembrane region" description="Helical" evidence="5">
    <location>
        <begin position="239"/>
        <end position="263"/>
    </location>
</feature>
<sequence length="570" mass="58668">MTETLENLQALLAPLVVLICGMLVLLLDLRRKAFAERKSLALTCFVGLALGAFATLPGLGAAALSGIKLQAADQSLTRLFGGGMTVDGFSSLLSLTLCLVAALTIGMSGRYLEDKKLPFGEFYALVLFATAGAMVMVSALDLVNVFVGLEVLSVALYILAGYARRELRSEESAVKYFLLGAFASGFLLYGIALVYGAVGIAVRSGALGSIPGSFTSLITLTEALHGTAGTEAALGHSPLFLAGIALILVGLGFKASLVPFHSYAPDVYQGAPAPIAAFMSAAAKIGAFVVLVRLLMPFAEPGVGGEVVRNALVGIAVATMLVGNILAIRQTNLKRMLAYSSVAHAGYLLVGVIAASTPSASGRISALAADSVGFYLLAYSLMNLGIFAVTVWLGRSGEEEFCEIGRFAGLARRNPAAAAVVTILMLSLAGIPLTAGFLGKFYLFYAAMQAGLVWLAAVGLVISVIGLVYYLNLVVQMYFREPADDTNPELRAGAAKNVAVVCAVLLLVLGILPSGILGPTRITDNLQLMGATITDPGMAAGRPRPGGGGPAAPRPGNAPNAAPAPGGAPQ</sequence>
<comment type="catalytic activity">
    <reaction evidence="5">
        <text>a quinone + NADH + 5 H(+)(in) = a quinol + NAD(+) + 4 H(+)(out)</text>
        <dbReference type="Rhea" id="RHEA:57888"/>
        <dbReference type="ChEBI" id="CHEBI:15378"/>
        <dbReference type="ChEBI" id="CHEBI:24646"/>
        <dbReference type="ChEBI" id="CHEBI:57540"/>
        <dbReference type="ChEBI" id="CHEBI:57945"/>
        <dbReference type="ChEBI" id="CHEBI:132124"/>
    </reaction>
</comment>
<comment type="caution">
    <text evidence="9">The sequence shown here is derived from an EMBL/GenBank/DDBJ whole genome shotgun (WGS) entry which is preliminary data.</text>
</comment>
<dbReference type="EMBL" id="JACHGW010000008">
    <property type="protein sequence ID" value="MBB6053720.1"/>
    <property type="molecule type" value="Genomic_DNA"/>
</dbReference>
<keyword evidence="3 5" id="KW-1133">Transmembrane helix</keyword>
<evidence type="ECO:0000256" key="6">
    <source>
        <dbReference type="RuleBase" id="RU000320"/>
    </source>
</evidence>
<dbReference type="RefSeq" id="WP_184203812.1">
    <property type="nucleotide sequence ID" value="NZ_JACHGW010000008.1"/>
</dbReference>
<keyword evidence="4 5" id="KW-0472">Membrane</keyword>
<evidence type="ECO:0000256" key="2">
    <source>
        <dbReference type="ARBA" id="ARBA00022692"/>
    </source>
</evidence>
<protein>
    <recommendedName>
        <fullName evidence="5">NADH-quinone oxidoreductase subunit N</fullName>
        <ecNumber evidence="5">7.1.1.-</ecNumber>
    </recommendedName>
    <alternativeName>
        <fullName evidence="5">NADH dehydrogenase I subunit N</fullName>
    </alternativeName>
    <alternativeName>
        <fullName evidence="5">NDH-1 subunit N</fullName>
    </alternativeName>
</protein>
<feature type="transmembrane region" description="Helical" evidence="5">
    <location>
        <begin position="336"/>
        <end position="354"/>
    </location>
</feature>
<proteinExistence type="inferred from homology"/>
<dbReference type="GO" id="GO:0048038">
    <property type="term" value="F:quinone binding"/>
    <property type="evidence" value="ECO:0007669"/>
    <property type="project" value="UniProtKB-KW"/>
</dbReference>
<feature type="transmembrane region" description="Helical" evidence="5">
    <location>
        <begin position="275"/>
        <end position="295"/>
    </location>
</feature>
<feature type="transmembrane region" description="Helical" evidence="5">
    <location>
        <begin position="145"/>
        <end position="164"/>
    </location>
</feature>
<dbReference type="InterPro" id="IPR010096">
    <property type="entry name" value="NADH-Q_OxRdtase_suN/2"/>
</dbReference>
<keyword evidence="5" id="KW-0813">Transport</keyword>
<evidence type="ECO:0000256" key="3">
    <source>
        <dbReference type="ARBA" id="ARBA00022989"/>
    </source>
</evidence>
<dbReference type="AlphaFoldDB" id="A0A7W9SVP3"/>
<dbReference type="GO" id="GO:0042773">
    <property type="term" value="P:ATP synthesis coupled electron transport"/>
    <property type="evidence" value="ECO:0007669"/>
    <property type="project" value="InterPro"/>
</dbReference>
<feature type="transmembrane region" description="Helical" evidence="5">
    <location>
        <begin position="415"/>
        <end position="438"/>
    </location>
</feature>
<keyword evidence="5" id="KW-1003">Cell membrane</keyword>
<dbReference type="GO" id="GO:0050136">
    <property type="term" value="F:NADH dehydrogenase (quinone) (non-electrogenic) activity"/>
    <property type="evidence" value="ECO:0007669"/>
    <property type="project" value="UniProtKB-UniRule"/>
</dbReference>
<reference evidence="9 10" key="1">
    <citation type="submission" date="2020-08" db="EMBL/GenBank/DDBJ databases">
        <title>Genomic Encyclopedia of Type Strains, Phase IV (KMG-IV): sequencing the most valuable type-strain genomes for metagenomic binning, comparative biology and taxonomic classification.</title>
        <authorList>
            <person name="Goeker M."/>
        </authorList>
    </citation>
    <scope>NUCLEOTIDE SEQUENCE [LARGE SCALE GENOMIC DNA]</scope>
    <source>
        <strain evidence="9 10">DSM 23562</strain>
    </source>
</reference>
<organism evidence="9 10">
    <name type="scientific">Armatimonas rosea</name>
    <dbReference type="NCBI Taxonomy" id="685828"/>
    <lineage>
        <taxon>Bacteria</taxon>
        <taxon>Bacillati</taxon>
        <taxon>Armatimonadota</taxon>
        <taxon>Armatimonadia</taxon>
        <taxon>Armatimonadales</taxon>
        <taxon>Armatimonadaceae</taxon>
        <taxon>Armatimonas</taxon>
    </lineage>
</organism>
<feature type="transmembrane region" description="Helical" evidence="5">
    <location>
        <begin position="498"/>
        <end position="517"/>
    </location>
</feature>
<keyword evidence="5" id="KW-0520">NAD</keyword>
<evidence type="ECO:0000313" key="9">
    <source>
        <dbReference type="EMBL" id="MBB6053720.1"/>
    </source>
</evidence>
<feature type="transmembrane region" description="Helical" evidence="5">
    <location>
        <begin position="89"/>
        <end position="107"/>
    </location>
</feature>
<dbReference type="InterPro" id="IPR001750">
    <property type="entry name" value="ND/Mrp_TM"/>
</dbReference>
<dbReference type="GO" id="GO:0008137">
    <property type="term" value="F:NADH dehydrogenase (ubiquinone) activity"/>
    <property type="evidence" value="ECO:0007669"/>
    <property type="project" value="InterPro"/>
</dbReference>
<feature type="transmembrane region" description="Helical" evidence="5">
    <location>
        <begin position="176"/>
        <end position="202"/>
    </location>
</feature>
<dbReference type="Proteomes" id="UP000520814">
    <property type="component" value="Unassembled WGS sequence"/>
</dbReference>
<keyword evidence="2 5" id="KW-0812">Transmembrane</keyword>
<evidence type="ECO:0000256" key="4">
    <source>
        <dbReference type="ARBA" id="ARBA00023136"/>
    </source>
</evidence>
<feature type="transmembrane region" description="Helical" evidence="5">
    <location>
        <begin position="307"/>
        <end position="327"/>
    </location>
</feature>
<keyword evidence="5" id="KW-0874">Quinone</keyword>
<keyword evidence="10" id="KW-1185">Reference proteome</keyword>
<keyword evidence="5" id="KW-0830">Ubiquinone</keyword>
<comment type="function">
    <text evidence="5">NDH-1 shuttles electrons from NADH, via FMN and iron-sulfur (Fe-S) centers, to quinones in the respiratory chain. The immediate electron acceptor for the enzyme in this species is believed to be ubiquinone. Couples the redox reaction to proton translocation (for every two electrons transferred, four hydrogen ions are translocated across the cytoplasmic membrane), and thus conserves the redox energy in a proton gradient.</text>
</comment>
<comment type="similarity">
    <text evidence="5">Belongs to the complex I subunit 2 family.</text>
</comment>
<feature type="domain" description="NADH:quinone oxidoreductase/Mrp antiporter transmembrane" evidence="8">
    <location>
        <begin position="139"/>
        <end position="466"/>
    </location>
</feature>
<feature type="transmembrane region" description="Helical" evidence="5">
    <location>
        <begin position="41"/>
        <end position="69"/>
    </location>
</feature>